<dbReference type="Proteomes" id="UP000503318">
    <property type="component" value="Segment"/>
</dbReference>
<dbReference type="KEGG" id="vg:5130404"/>
<sequence length="121" mass="14133">MGRQINFAVDGYVLLLLDKNLITGYVTYGQAEPGMPQVIVHEDLLPKDFFKEFKVNKYKYYSSPEEIIINPDYKDPQQEELEQEEKPQQSTTGSKSVEQLMDELQSIKDMQNKILELLMRK</sequence>
<name>A0A6H0X5D1_BPTWO</name>
<feature type="region of interest" description="Disordered" evidence="1">
    <location>
        <begin position="69"/>
        <end position="97"/>
    </location>
</feature>
<organismHost>
    <name type="scientific">Twortvirus twort</name>
    <dbReference type="NCBI Taxonomy" id="55510"/>
</organismHost>
<dbReference type="RefSeq" id="YP_238581.1">
    <property type="nucleotide sequence ID" value="NC_007021.1"/>
</dbReference>
<accession>A0A6H0X5D1</accession>
<proteinExistence type="predicted"/>
<protein>
    <submittedName>
        <fullName evidence="2">Virion component</fullName>
    </submittedName>
</protein>
<evidence type="ECO:0000256" key="1">
    <source>
        <dbReference type="SAM" id="MobiDB-lite"/>
    </source>
</evidence>
<reference evidence="2 3" key="1">
    <citation type="submission" date="2020-03" db="EMBL/GenBank/DDBJ databases">
        <title>Variable regions in the genome of staphylococcal bacteriophage Twort.</title>
        <authorList>
            <person name="Glowacka-Rutkowska A."/>
            <person name="Gawor J."/>
            <person name="Lobocka M."/>
        </authorList>
    </citation>
    <scope>NUCLEOTIDE SEQUENCE [LARGE SCALE GENOMIC DNA]</scope>
</reference>
<dbReference type="EMBL" id="MT151386">
    <property type="protein sequence ID" value="QIW89125.1"/>
    <property type="molecule type" value="Genomic_DNA"/>
</dbReference>
<gene>
    <name evidence="2" type="ORF">TwortDSMZ_126</name>
</gene>
<evidence type="ECO:0000313" key="2">
    <source>
        <dbReference type="EMBL" id="QIW89125.1"/>
    </source>
</evidence>
<dbReference type="Pfam" id="PF11192">
    <property type="entry name" value="DUF2977"/>
    <property type="match status" value="1"/>
</dbReference>
<organism evidence="2 3">
    <name type="scientific">Staphylococcus phage Twort (strain DSM 17442 / HER 48)</name>
    <name type="common">Bacteriophage Twort</name>
    <dbReference type="NCBI Taxonomy" id="2908167"/>
    <lineage>
        <taxon>Viruses</taxon>
        <taxon>Duplodnaviria</taxon>
        <taxon>Heunggongvirae</taxon>
        <taxon>Uroviricota</taxon>
        <taxon>Caudoviricetes</taxon>
        <taxon>Herelleviridae</taxon>
        <taxon>Twortvirinae</taxon>
        <taxon>Twortvirus</taxon>
        <taxon>Twortvirus twort</taxon>
    </lineage>
</organism>
<dbReference type="InterPro" id="IPR021358">
    <property type="entry name" value="DUF2977"/>
</dbReference>
<dbReference type="OrthoDB" id="16964at10239"/>
<evidence type="ECO:0000313" key="3">
    <source>
        <dbReference type="Proteomes" id="UP000503318"/>
    </source>
</evidence>